<dbReference type="AlphaFoldDB" id="A0A0D3FSF2"/>
<evidence type="ECO:0000313" key="3">
    <source>
        <dbReference type="Proteomes" id="UP000026960"/>
    </source>
</evidence>
<reference evidence="2" key="2">
    <citation type="submission" date="2015-03" db="UniProtKB">
        <authorList>
            <consortium name="EnsemblPlants"/>
        </authorList>
    </citation>
    <scope>IDENTIFICATION</scope>
</reference>
<sequence length="153" mass="15958">MASAAPAVLNPLPLPHPIHPKVLPRIRRWQWHLWLSLVDPAEALAEAFPVVLYPLPLPFRTQASLAAAAVASALPLADPTEVVAAAFPACGSSGPLPPPTLPQASPTTDPPTTASPSDPATSVALGISKVSVHKPVHLRGFKGAAIWVSVRHL</sequence>
<dbReference type="Gramene" id="OBART04G02170.1">
    <property type="protein sequence ID" value="OBART04G02170.1"/>
    <property type="gene ID" value="OBART04G02170"/>
</dbReference>
<protein>
    <submittedName>
        <fullName evidence="2">Uncharacterized protein</fullName>
    </submittedName>
</protein>
<dbReference type="Proteomes" id="UP000026960">
    <property type="component" value="Chromosome 4"/>
</dbReference>
<keyword evidence="3" id="KW-1185">Reference proteome</keyword>
<accession>A0A0D3FSF2</accession>
<reference evidence="2" key="1">
    <citation type="journal article" date="2009" name="Rice">
        <title>De Novo Next Generation Sequencing of Plant Genomes.</title>
        <authorList>
            <person name="Rounsley S."/>
            <person name="Marri P.R."/>
            <person name="Yu Y."/>
            <person name="He R."/>
            <person name="Sisneros N."/>
            <person name="Goicoechea J.L."/>
            <person name="Lee S.J."/>
            <person name="Angelova A."/>
            <person name="Kudrna D."/>
            <person name="Luo M."/>
            <person name="Affourtit J."/>
            <person name="Desany B."/>
            <person name="Knight J."/>
            <person name="Niazi F."/>
            <person name="Egholm M."/>
            <person name="Wing R.A."/>
        </authorList>
    </citation>
    <scope>NUCLEOTIDE SEQUENCE [LARGE SCALE GENOMIC DNA]</scope>
    <source>
        <strain evidence="2">cv. IRGC 105608</strain>
    </source>
</reference>
<feature type="compositionally biased region" description="Low complexity" evidence="1">
    <location>
        <begin position="102"/>
        <end position="120"/>
    </location>
</feature>
<feature type="region of interest" description="Disordered" evidence="1">
    <location>
        <begin position="94"/>
        <end position="120"/>
    </location>
</feature>
<evidence type="ECO:0000313" key="2">
    <source>
        <dbReference type="EnsemblPlants" id="OBART04G02170.1"/>
    </source>
</evidence>
<dbReference type="PaxDb" id="65489-OBART04G02170.1"/>
<organism evidence="2">
    <name type="scientific">Oryza barthii</name>
    <dbReference type="NCBI Taxonomy" id="65489"/>
    <lineage>
        <taxon>Eukaryota</taxon>
        <taxon>Viridiplantae</taxon>
        <taxon>Streptophyta</taxon>
        <taxon>Embryophyta</taxon>
        <taxon>Tracheophyta</taxon>
        <taxon>Spermatophyta</taxon>
        <taxon>Magnoliopsida</taxon>
        <taxon>Liliopsida</taxon>
        <taxon>Poales</taxon>
        <taxon>Poaceae</taxon>
        <taxon>BOP clade</taxon>
        <taxon>Oryzoideae</taxon>
        <taxon>Oryzeae</taxon>
        <taxon>Oryzinae</taxon>
        <taxon>Oryza</taxon>
    </lineage>
</organism>
<evidence type="ECO:0000256" key="1">
    <source>
        <dbReference type="SAM" id="MobiDB-lite"/>
    </source>
</evidence>
<proteinExistence type="predicted"/>
<name>A0A0D3FSF2_9ORYZ</name>
<dbReference type="EnsemblPlants" id="OBART04G02170.1">
    <property type="protein sequence ID" value="OBART04G02170.1"/>
    <property type="gene ID" value="OBART04G02170"/>
</dbReference>
<dbReference type="HOGENOM" id="CLU_1716027_0_0_1"/>